<organism evidence="1 2">
    <name type="scientific">Phaeodactylibacter xiamenensis</name>
    <dbReference type="NCBI Taxonomy" id="1524460"/>
    <lineage>
        <taxon>Bacteria</taxon>
        <taxon>Pseudomonadati</taxon>
        <taxon>Bacteroidota</taxon>
        <taxon>Saprospiria</taxon>
        <taxon>Saprospirales</taxon>
        <taxon>Haliscomenobacteraceae</taxon>
        <taxon>Phaeodactylibacter</taxon>
    </lineage>
</organism>
<evidence type="ECO:0008006" key="3">
    <source>
        <dbReference type="Google" id="ProtNLM"/>
    </source>
</evidence>
<reference evidence="1 2" key="1">
    <citation type="journal article" date="2014" name="Int. J. Syst. Evol. Microbiol.">
        <title>Phaeodactylibacter xiamenensis gen. nov., sp. nov., a member of the family Saprospiraceae isolated from the marine alga Phaeodactylum tricornutum.</title>
        <authorList>
            <person name="Chen Z.Jr."/>
            <person name="Lei X."/>
            <person name="Lai Q."/>
            <person name="Li Y."/>
            <person name="Zhang B."/>
            <person name="Zhang J."/>
            <person name="Zhang H."/>
            <person name="Yang L."/>
            <person name="Zheng W."/>
            <person name="Tian Y."/>
            <person name="Yu Z."/>
            <person name="Xu H.Jr."/>
            <person name="Zheng T."/>
        </authorList>
    </citation>
    <scope>NUCLEOTIDE SEQUENCE [LARGE SCALE GENOMIC DNA]</scope>
    <source>
        <strain evidence="1 2">KD52</strain>
    </source>
</reference>
<comment type="caution">
    <text evidence="1">The sequence shown here is derived from an EMBL/GenBank/DDBJ whole genome shotgun (WGS) entry which is preliminary data.</text>
</comment>
<proteinExistence type="predicted"/>
<protein>
    <recommendedName>
        <fullName evidence="3">Outer membrane protein beta-barrel domain-containing protein</fullName>
    </recommendedName>
</protein>
<name>A0A098S3U8_9BACT</name>
<dbReference type="Proteomes" id="UP000029736">
    <property type="component" value="Unassembled WGS sequence"/>
</dbReference>
<dbReference type="AlphaFoldDB" id="A0A098S3U8"/>
<accession>A0A098S3U8</accession>
<evidence type="ECO:0000313" key="1">
    <source>
        <dbReference type="EMBL" id="KGE85812.1"/>
    </source>
</evidence>
<sequence length="179" mass="20660">MLAVAVAVLLAQNVQAQHHEANTALHTEPRAYSDEPHFRFASFISHTFIPGLSDGGRIAIPSYGVDLEYWFNNRWGVGLHNDIELETFIVERENNEFTERRFPIVTTLDLLYHLNSGIVFVIGPGLEFDITEQFMLFRIGVEYELELEHHWDLYPTIFYDMRADAFTTFTFGLGVGKRF</sequence>
<gene>
    <name evidence="1" type="ORF">IX84_24570</name>
</gene>
<keyword evidence="2" id="KW-1185">Reference proteome</keyword>
<evidence type="ECO:0000313" key="2">
    <source>
        <dbReference type="Proteomes" id="UP000029736"/>
    </source>
</evidence>
<dbReference type="EMBL" id="JPOS01000083">
    <property type="protein sequence ID" value="KGE85812.1"/>
    <property type="molecule type" value="Genomic_DNA"/>
</dbReference>
<dbReference type="STRING" id="1524460.IX84_24570"/>